<gene>
    <name evidence="1" type="ordered locus">Sulac_3182</name>
</gene>
<reference evidence="2" key="1">
    <citation type="submission" date="2011-12" db="EMBL/GenBank/DDBJ databases">
        <title>The complete genome of chromosome of Sulfobacillus acidophilus DSM 10332.</title>
        <authorList>
            <person name="Lucas S."/>
            <person name="Han J."/>
            <person name="Lapidus A."/>
            <person name="Bruce D."/>
            <person name="Goodwin L."/>
            <person name="Pitluck S."/>
            <person name="Peters L."/>
            <person name="Kyrpides N."/>
            <person name="Mavromatis K."/>
            <person name="Ivanova N."/>
            <person name="Mikhailova N."/>
            <person name="Chertkov O."/>
            <person name="Saunders E."/>
            <person name="Detter J.C."/>
            <person name="Tapia R."/>
            <person name="Han C."/>
            <person name="Land M."/>
            <person name="Hauser L."/>
            <person name="Markowitz V."/>
            <person name="Cheng J.-F."/>
            <person name="Hugenholtz P."/>
            <person name="Woyke T."/>
            <person name="Wu D."/>
            <person name="Pukall R."/>
            <person name="Gehrich-Schroeter G."/>
            <person name="Schneider S."/>
            <person name="Klenk H.-P."/>
            <person name="Eisen J.A."/>
        </authorList>
    </citation>
    <scope>NUCLEOTIDE SEQUENCE [LARGE SCALE GENOMIC DNA]</scope>
    <source>
        <strain evidence="2">ATCC 700253 / DSM 10332 / NAL</strain>
    </source>
</reference>
<reference evidence="1 2" key="2">
    <citation type="journal article" date="2012" name="Stand. Genomic Sci.">
        <title>Complete genome sequence of the moderately thermophilic mineral-sulfide-oxidizing firmicute Sulfobacillus acidophilus type strain (NAL(T)).</title>
        <authorList>
            <person name="Anderson I."/>
            <person name="Chertkov O."/>
            <person name="Chen A."/>
            <person name="Saunders E."/>
            <person name="Lapidus A."/>
            <person name="Nolan M."/>
            <person name="Lucas S."/>
            <person name="Hammon N."/>
            <person name="Deshpande S."/>
            <person name="Cheng J.F."/>
            <person name="Han C."/>
            <person name="Tapia R."/>
            <person name="Goodwin L.A."/>
            <person name="Pitluck S."/>
            <person name="Liolios K."/>
            <person name="Pagani I."/>
            <person name="Ivanova N."/>
            <person name="Mikhailova N."/>
            <person name="Pati A."/>
            <person name="Palaniappan K."/>
            <person name="Land M."/>
            <person name="Pan C."/>
            <person name="Rohde M."/>
            <person name="Pukall R."/>
            <person name="Goker M."/>
            <person name="Detter J.C."/>
            <person name="Woyke T."/>
            <person name="Bristow J."/>
            <person name="Eisen J.A."/>
            <person name="Markowitz V."/>
            <person name="Hugenholtz P."/>
            <person name="Kyrpides N.C."/>
            <person name="Klenk H.P."/>
            <person name="Mavromatis K."/>
        </authorList>
    </citation>
    <scope>NUCLEOTIDE SEQUENCE [LARGE SCALE GENOMIC DNA]</scope>
    <source>
        <strain evidence="2">ATCC 700253 / DSM 10332 / NAL</strain>
    </source>
</reference>
<dbReference type="EMBL" id="CP003179">
    <property type="protein sequence ID" value="AEW06628.1"/>
    <property type="molecule type" value="Genomic_DNA"/>
</dbReference>
<accession>G8U1M3</accession>
<evidence type="ECO:0000313" key="1">
    <source>
        <dbReference type="EMBL" id="AEW06628.1"/>
    </source>
</evidence>
<name>G8U1M3_SULAD</name>
<dbReference type="KEGG" id="sap:Sulac_3182"/>
<sequence length="246" mass="28089">MGLWQDEAYIEWRRDLAARAPQAPQAVLRESDGEQAEWWLSRLLVKPHPVAEGMMNWLSRLDHRPWWAVPAHRWDILESPEGVLLGYPEYLGWDPLAMAASAVVWARQQPDRCQKVAEWLGPATLLAAWSGRVPVTMVGFSASDYLKAYRDFEEAWHLSDVSQWYPTTSHGGVTLRWPQVPAYQEYLDQLLYGLVPHQPGGAGVEGEVPVLLALHQVPDSERRVLAGLAYKALEGRWLIHAWERIR</sequence>
<dbReference type="AlphaFoldDB" id="G8U1M3"/>
<dbReference type="PATRIC" id="fig|679936.5.peg.3291"/>
<protein>
    <submittedName>
        <fullName evidence="1">Uncharacterized protein</fullName>
    </submittedName>
</protein>
<dbReference type="STRING" id="679936.Sulac_3182"/>
<proteinExistence type="predicted"/>
<dbReference type="HOGENOM" id="CLU_1128598_0_0_9"/>
<evidence type="ECO:0000313" key="2">
    <source>
        <dbReference type="Proteomes" id="UP000005439"/>
    </source>
</evidence>
<keyword evidence="2" id="KW-1185">Reference proteome</keyword>
<organism evidence="1 2">
    <name type="scientific">Sulfobacillus acidophilus (strain ATCC 700253 / DSM 10332 / NAL)</name>
    <dbReference type="NCBI Taxonomy" id="679936"/>
    <lineage>
        <taxon>Bacteria</taxon>
        <taxon>Bacillati</taxon>
        <taxon>Bacillota</taxon>
        <taxon>Clostridia</taxon>
        <taxon>Eubacteriales</taxon>
        <taxon>Clostridiales Family XVII. Incertae Sedis</taxon>
        <taxon>Sulfobacillus</taxon>
    </lineage>
</organism>
<dbReference type="Proteomes" id="UP000005439">
    <property type="component" value="Chromosome"/>
</dbReference>